<keyword evidence="3" id="KW-0812">Transmembrane</keyword>
<evidence type="ECO:0000256" key="5">
    <source>
        <dbReference type="ARBA" id="ARBA00023136"/>
    </source>
</evidence>
<accession>A0A4Q9R9K3</accession>
<comment type="caution">
    <text evidence="11">The sequence shown here is derived from an EMBL/GenBank/DDBJ whole genome shotgun (WGS) entry which is preliminary data.</text>
</comment>
<feature type="chain" id="PRO_5020987384" description="DUF560 domain-containing protein" evidence="8">
    <location>
        <begin position="25"/>
        <end position="495"/>
    </location>
</feature>
<evidence type="ECO:0008006" key="13">
    <source>
        <dbReference type="Google" id="ProtNLM"/>
    </source>
</evidence>
<dbReference type="Gene3D" id="2.40.170.20">
    <property type="entry name" value="TonB-dependent receptor, beta-barrel domain"/>
    <property type="match status" value="1"/>
</dbReference>
<protein>
    <recommendedName>
        <fullName evidence="13">DUF560 domain-containing protein</fullName>
    </recommendedName>
</protein>
<gene>
    <name evidence="11" type="ORF">DNJ96_09555</name>
</gene>
<evidence type="ECO:0000256" key="3">
    <source>
        <dbReference type="ARBA" id="ARBA00022692"/>
    </source>
</evidence>
<dbReference type="Proteomes" id="UP000292639">
    <property type="component" value="Unassembled WGS sequence"/>
</dbReference>
<feature type="domain" description="Surface lipoprotein assembly modifier C-terminal" evidence="9">
    <location>
        <begin position="195"/>
        <end position="495"/>
    </location>
</feature>
<dbReference type="EMBL" id="QJUP01000011">
    <property type="protein sequence ID" value="TBU96802.1"/>
    <property type="molecule type" value="Genomic_DNA"/>
</dbReference>
<keyword evidence="2" id="KW-1134">Transmembrane beta strand</keyword>
<evidence type="ECO:0000256" key="8">
    <source>
        <dbReference type="SAM" id="SignalP"/>
    </source>
</evidence>
<comment type="subcellular location">
    <subcellularLocation>
        <location evidence="1">Cell outer membrane</location>
        <topology evidence="1">Multi-pass membrane protein</topology>
    </subcellularLocation>
</comment>
<feature type="domain" description="Surface lipoprotein assembly modifier N-terminal TPR repeats region" evidence="10">
    <location>
        <begin position="73"/>
        <end position="164"/>
    </location>
</feature>
<dbReference type="Pfam" id="PF04575">
    <property type="entry name" value="SlipAM"/>
    <property type="match status" value="1"/>
</dbReference>
<feature type="signal peptide" evidence="8">
    <location>
        <begin position="1"/>
        <end position="24"/>
    </location>
</feature>
<dbReference type="RefSeq" id="WP_131185183.1">
    <property type="nucleotide sequence ID" value="NZ_QJUO01000023.1"/>
</dbReference>
<keyword evidence="12" id="KW-1185">Reference proteome</keyword>
<evidence type="ECO:0000256" key="7">
    <source>
        <dbReference type="ARBA" id="ARBA00023609"/>
    </source>
</evidence>
<reference evidence="11 12" key="1">
    <citation type="submission" date="2018-06" db="EMBL/GenBank/DDBJ databases">
        <title>Three novel Pseudomonas species isolated from symptomatic oak.</title>
        <authorList>
            <person name="Bueno-Gonzalez V."/>
            <person name="Brady C."/>
        </authorList>
    </citation>
    <scope>NUCLEOTIDE SEQUENCE [LARGE SCALE GENOMIC DNA]</scope>
    <source>
        <strain evidence="11 12">P17C</strain>
    </source>
</reference>
<dbReference type="GO" id="GO:0009279">
    <property type="term" value="C:cell outer membrane"/>
    <property type="evidence" value="ECO:0007669"/>
    <property type="project" value="UniProtKB-SubCell"/>
</dbReference>
<organism evidence="11 12">
    <name type="scientific">Stutzerimonas kirkiae</name>
    <dbReference type="NCBI Taxonomy" id="2211392"/>
    <lineage>
        <taxon>Bacteria</taxon>
        <taxon>Pseudomonadati</taxon>
        <taxon>Pseudomonadota</taxon>
        <taxon>Gammaproteobacteria</taxon>
        <taxon>Pseudomonadales</taxon>
        <taxon>Pseudomonadaceae</taxon>
        <taxon>Stutzerimonas</taxon>
    </lineage>
</organism>
<proteinExistence type="inferred from homology"/>
<evidence type="ECO:0000259" key="10">
    <source>
        <dbReference type="Pfam" id="PF24575"/>
    </source>
</evidence>
<dbReference type="InterPro" id="IPR011990">
    <property type="entry name" value="TPR-like_helical_dom_sf"/>
</dbReference>
<evidence type="ECO:0000256" key="1">
    <source>
        <dbReference type="ARBA" id="ARBA00004571"/>
    </source>
</evidence>
<evidence type="ECO:0000256" key="2">
    <source>
        <dbReference type="ARBA" id="ARBA00022452"/>
    </source>
</evidence>
<keyword evidence="4 8" id="KW-0732">Signal</keyword>
<dbReference type="InterPro" id="IPR057556">
    <property type="entry name" value="TPR_Slam"/>
</dbReference>
<dbReference type="InterPro" id="IPR036942">
    <property type="entry name" value="Beta-barrel_TonB_sf"/>
</dbReference>
<dbReference type="Pfam" id="PF24575">
    <property type="entry name" value="TPR_Slam"/>
    <property type="match status" value="1"/>
</dbReference>
<comment type="similarity">
    <text evidence="7">Belongs to the Slam family.</text>
</comment>
<dbReference type="Gene3D" id="1.25.40.10">
    <property type="entry name" value="Tetratricopeptide repeat domain"/>
    <property type="match status" value="1"/>
</dbReference>
<sequence length="495" mass="57106">MSPFEFSRVALLCLLTFLSPLLLADEDDTRRLLNKIDRSVSERERAHLPAVDPAEKDASLITIEGQTYNVQNTLADLGPAIYVALNLQQWDKVRQFIERYRQLPGHEAALIHMAQGLLARHERNYRVAIGELRLALALQPGFLRAKLELARMLLEDSQSAEARVLFDEVAIAGIPEAVLPVLEGYRGVLRERRRWHGTLAVGVGYNSNINQGNGMTTRTEVCFFFECFEYSRRMPRPIASSSLVYDLAAERRFQLQGNHHLLVRGLSYGNYYDKHSEDAPETWYDENTSVLYAGYNYLSALHDVSLTPLFENYYSDHHTKYQASGLRGEWKYSLTERLRLSVPVQYKRFRFQGEQREYFDDFDERMLGGSMSYLLGRQTMVYGGAAYTRRSQDQDSASNREYMTNLGIYHMFDMGVSLNLTVLYRATRYDEPDYFLGGLREDKQQIYIVSLGVPRFALGGVVPNLYIKRTDNDSSIDWAYQYRQTEIALKFEKSF</sequence>
<name>A0A4Q9R9K3_9GAMM</name>
<keyword evidence="5" id="KW-0472">Membrane</keyword>
<dbReference type="AlphaFoldDB" id="A0A4Q9R9K3"/>
<dbReference type="InterPro" id="IPR007655">
    <property type="entry name" value="Slam_C"/>
</dbReference>
<evidence type="ECO:0000313" key="12">
    <source>
        <dbReference type="Proteomes" id="UP000292639"/>
    </source>
</evidence>
<evidence type="ECO:0000256" key="6">
    <source>
        <dbReference type="ARBA" id="ARBA00023237"/>
    </source>
</evidence>
<evidence type="ECO:0000313" key="11">
    <source>
        <dbReference type="EMBL" id="TBU96802.1"/>
    </source>
</evidence>
<keyword evidence="6" id="KW-0998">Cell outer membrane</keyword>
<evidence type="ECO:0000259" key="9">
    <source>
        <dbReference type="Pfam" id="PF04575"/>
    </source>
</evidence>
<evidence type="ECO:0000256" key="4">
    <source>
        <dbReference type="ARBA" id="ARBA00022729"/>
    </source>
</evidence>